<dbReference type="GO" id="GO:0003700">
    <property type="term" value="F:DNA-binding transcription factor activity"/>
    <property type="evidence" value="ECO:0007669"/>
    <property type="project" value="TreeGrafter"/>
</dbReference>
<proteinExistence type="predicted"/>
<evidence type="ECO:0000313" key="3">
    <source>
        <dbReference type="Proteomes" id="UP000000466"/>
    </source>
</evidence>
<dbReference type="GO" id="GO:0016301">
    <property type="term" value="F:kinase activity"/>
    <property type="evidence" value="ECO:0007669"/>
    <property type="project" value="UniProtKB-KW"/>
</dbReference>
<protein>
    <submittedName>
        <fullName evidence="2">cAMP-dependent protein kinase</fullName>
    </submittedName>
</protein>
<dbReference type="PANTHER" id="PTHR24567">
    <property type="entry name" value="CRP FAMILY TRANSCRIPTIONAL REGULATORY PROTEIN"/>
    <property type="match status" value="1"/>
</dbReference>
<dbReference type="Gene3D" id="2.60.120.10">
    <property type="entry name" value="Jelly Rolls"/>
    <property type="match status" value="1"/>
</dbReference>
<dbReference type="Pfam" id="PF00027">
    <property type="entry name" value="cNMP_binding"/>
    <property type="match status" value="1"/>
</dbReference>
<dbReference type="STRING" id="1117647.M5M_07245"/>
<feature type="domain" description="Cyclic nucleotide-binding" evidence="1">
    <location>
        <begin position="153"/>
        <end position="247"/>
    </location>
</feature>
<evidence type="ECO:0000313" key="2">
    <source>
        <dbReference type="EMBL" id="AFU98644.1"/>
    </source>
</evidence>
<dbReference type="eggNOG" id="COG0664">
    <property type="taxonomic scope" value="Bacteria"/>
</dbReference>
<sequence length="258" mass="28581">MHLPDSQPDHLTDLSGKLRGLTEIILQHCPVGDAIQTDACADLFDGRAEKQLLLITDGQVKLERQGKAILHFERGDLLGLSRALQLPEGKLVVEESASFVPVNRDDLMTQVNASPELQKHWAYFLICLATYYREALTLEKRAHFQPSTGFMSYGPGETIIAQGETADCVYTLLEGKAYATRDGVRVGDIHTDEVFGALAVFTRQPRNASVIAETDCSVMAVRKEDFIDLVEHQPQICISLIEEMADKINQLNQQLAAS</sequence>
<dbReference type="CDD" id="cd00038">
    <property type="entry name" value="CAP_ED"/>
    <property type="match status" value="1"/>
</dbReference>
<dbReference type="PROSITE" id="PS50042">
    <property type="entry name" value="CNMP_BINDING_3"/>
    <property type="match status" value="1"/>
</dbReference>
<keyword evidence="2" id="KW-0808">Transferase</keyword>
<dbReference type="RefSeq" id="WP_015046817.1">
    <property type="nucleotide sequence ID" value="NC_018868.3"/>
</dbReference>
<organism evidence="2 3">
    <name type="scientific">Simiduia agarivorans (strain DSM 21679 / JCM 13881 / BCRC 17597 / SA1)</name>
    <dbReference type="NCBI Taxonomy" id="1117647"/>
    <lineage>
        <taxon>Bacteria</taxon>
        <taxon>Pseudomonadati</taxon>
        <taxon>Pseudomonadota</taxon>
        <taxon>Gammaproteobacteria</taxon>
        <taxon>Cellvibrionales</taxon>
        <taxon>Cellvibrionaceae</taxon>
        <taxon>Simiduia</taxon>
    </lineage>
</organism>
<dbReference type="OrthoDB" id="6978933at2"/>
<dbReference type="InterPro" id="IPR014710">
    <property type="entry name" value="RmlC-like_jellyroll"/>
</dbReference>
<dbReference type="InterPro" id="IPR000595">
    <property type="entry name" value="cNMP-bd_dom"/>
</dbReference>
<dbReference type="AlphaFoldDB" id="K4KHS0"/>
<reference evidence="2 3" key="1">
    <citation type="journal article" date="2013" name="Genome Announc.">
        <title>Complete genome sequence of Simiduia agarivorans SA1(T), a marine bacterium able to degrade a variety of polysaccharides.</title>
        <authorList>
            <person name="Lin S.Y."/>
            <person name="Shieh W.Y."/>
            <person name="Chen J.S."/>
            <person name="Tang S.L."/>
        </authorList>
    </citation>
    <scope>NUCLEOTIDE SEQUENCE [LARGE SCALE GENOMIC DNA]</scope>
    <source>
        <strain evidence="3">DSM 21679 / JCM 13881 / BCRC 17597 / SA1</strain>
    </source>
</reference>
<keyword evidence="3" id="KW-1185">Reference proteome</keyword>
<evidence type="ECO:0000259" key="1">
    <source>
        <dbReference type="PROSITE" id="PS50042"/>
    </source>
</evidence>
<dbReference type="Proteomes" id="UP000000466">
    <property type="component" value="Chromosome"/>
</dbReference>
<dbReference type="GO" id="GO:0005829">
    <property type="term" value="C:cytosol"/>
    <property type="evidence" value="ECO:0007669"/>
    <property type="project" value="TreeGrafter"/>
</dbReference>
<dbReference type="InterPro" id="IPR018490">
    <property type="entry name" value="cNMP-bd_dom_sf"/>
</dbReference>
<dbReference type="SUPFAM" id="SSF51206">
    <property type="entry name" value="cAMP-binding domain-like"/>
    <property type="match status" value="1"/>
</dbReference>
<dbReference type="InterPro" id="IPR050397">
    <property type="entry name" value="Env_Response_Regulators"/>
</dbReference>
<gene>
    <name evidence="2" type="ordered locus">M5M_07245</name>
</gene>
<dbReference type="SMART" id="SM00100">
    <property type="entry name" value="cNMP"/>
    <property type="match status" value="1"/>
</dbReference>
<dbReference type="KEGG" id="saga:M5M_07245"/>
<dbReference type="HOGENOM" id="CLU_091658_0_0_6"/>
<dbReference type="PANTHER" id="PTHR24567:SF74">
    <property type="entry name" value="HTH-TYPE TRANSCRIPTIONAL REGULATOR ARCR"/>
    <property type="match status" value="1"/>
</dbReference>
<accession>K4KHS0</accession>
<name>K4KHS0_SIMAS</name>
<dbReference type="PRINTS" id="PR00103">
    <property type="entry name" value="CAMPKINASE"/>
</dbReference>
<keyword evidence="2" id="KW-0418">Kinase</keyword>
<dbReference type="EMBL" id="CP003746">
    <property type="protein sequence ID" value="AFU98644.1"/>
    <property type="molecule type" value="Genomic_DNA"/>
</dbReference>